<protein>
    <submittedName>
        <fullName evidence="1">Uncharacterized protein</fullName>
    </submittedName>
</protein>
<sequence length="180" mass="21219">MSLNATQRICHIKNYVFEYTAKAELPRKQTLSEALRALDTRKDAQGKEKFRVKQDDGERARLVSELWEKKEKHARDSKSWATKPKLKKLEQLRRHYDHRYPKIEKRNLALYETHSENGLLINNKKEENVGHLHSLRRDKQHQAAAAVRWVGDRVEHSKSVIYENNSSVKVIIFNILNILI</sequence>
<evidence type="ECO:0000313" key="2">
    <source>
        <dbReference type="Proteomes" id="UP000030764"/>
    </source>
</evidence>
<name>A0A085M7J8_9BILA</name>
<evidence type="ECO:0000313" key="1">
    <source>
        <dbReference type="EMBL" id="KFD53194.1"/>
    </source>
</evidence>
<keyword evidence="2" id="KW-1185">Reference proteome</keyword>
<accession>A0A085M7J8</accession>
<proteinExistence type="predicted"/>
<dbReference type="Proteomes" id="UP000030764">
    <property type="component" value="Unassembled WGS sequence"/>
</dbReference>
<gene>
    <name evidence="1" type="ORF">M513_05904</name>
</gene>
<dbReference type="EMBL" id="KL363219">
    <property type="protein sequence ID" value="KFD53194.1"/>
    <property type="molecule type" value="Genomic_DNA"/>
</dbReference>
<reference evidence="1 2" key="1">
    <citation type="journal article" date="2014" name="Nat. Genet.">
        <title>Genome and transcriptome of the porcine whipworm Trichuris suis.</title>
        <authorList>
            <person name="Jex A.R."/>
            <person name="Nejsum P."/>
            <person name="Schwarz E.M."/>
            <person name="Hu L."/>
            <person name="Young N.D."/>
            <person name="Hall R.S."/>
            <person name="Korhonen P.K."/>
            <person name="Liao S."/>
            <person name="Thamsborg S."/>
            <person name="Xia J."/>
            <person name="Xu P."/>
            <person name="Wang S."/>
            <person name="Scheerlinck J.P."/>
            <person name="Hofmann A."/>
            <person name="Sternberg P.W."/>
            <person name="Wang J."/>
            <person name="Gasser R.B."/>
        </authorList>
    </citation>
    <scope>NUCLEOTIDE SEQUENCE [LARGE SCALE GENOMIC DNA]</scope>
    <source>
        <strain evidence="1">DCEP-RM93M</strain>
    </source>
</reference>
<organism evidence="1 2">
    <name type="scientific">Trichuris suis</name>
    <name type="common">pig whipworm</name>
    <dbReference type="NCBI Taxonomy" id="68888"/>
    <lineage>
        <taxon>Eukaryota</taxon>
        <taxon>Metazoa</taxon>
        <taxon>Ecdysozoa</taxon>
        <taxon>Nematoda</taxon>
        <taxon>Enoplea</taxon>
        <taxon>Dorylaimia</taxon>
        <taxon>Trichinellida</taxon>
        <taxon>Trichuridae</taxon>
        <taxon>Trichuris</taxon>
    </lineage>
</organism>
<dbReference type="AlphaFoldDB" id="A0A085M7J8"/>